<dbReference type="Proteomes" id="UP001472677">
    <property type="component" value="Unassembled WGS sequence"/>
</dbReference>
<evidence type="ECO:0000313" key="1">
    <source>
        <dbReference type="EMBL" id="KAK8502704.1"/>
    </source>
</evidence>
<name>A0ABR2B7L3_9ROSI</name>
<organism evidence="1 2">
    <name type="scientific">Hibiscus sabdariffa</name>
    <name type="common">roselle</name>
    <dbReference type="NCBI Taxonomy" id="183260"/>
    <lineage>
        <taxon>Eukaryota</taxon>
        <taxon>Viridiplantae</taxon>
        <taxon>Streptophyta</taxon>
        <taxon>Embryophyta</taxon>
        <taxon>Tracheophyta</taxon>
        <taxon>Spermatophyta</taxon>
        <taxon>Magnoliopsida</taxon>
        <taxon>eudicotyledons</taxon>
        <taxon>Gunneridae</taxon>
        <taxon>Pentapetalae</taxon>
        <taxon>rosids</taxon>
        <taxon>malvids</taxon>
        <taxon>Malvales</taxon>
        <taxon>Malvaceae</taxon>
        <taxon>Malvoideae</taxon>
        <taxon>Hibiscus</taxon>
    </lineage>
</organism>
<dbReference type="EMBL" id="JBBPBM010000164">
    <property type="protein sequence ID" value="KAK8502704.1"/>
    <property type="molecule type" value="Genomic_DNA"/>
</dbReference>
<protein>
    <submittedName>
        <fullName evidence="1">Uncharacterized protein</fullName>
    </submittedName>
</protein>
<sequence>MKWERGTNAVLDPKTSGSPTFYYQKYPSMYTSTSTRITFPSQTNAQQAVAVTSGQRAGKVPGWLATIESYSESLILHEPIAAQQAAIA</sequence>
<gene>
    <name evidence="1" type="ORF">V6N12_073192</name>
</gene>
<reference evidence="1 2" key="1">
    <citation type="journal article" date="2024" name="G3 (Bethesda)">
        <title>Genome assembly of Hibiscus sabdariffa L. provides insights into metabolisms of medicinal natural products.</title>
        <authorList>
            <person name="Kim T."/>
        </authorList>
    </citation>
    <scope>NUCLEOTIDE SEQUENCE [LARGE SCALE GENOMIC DNA]</scope>
    <source>
        <strain evidence="1">TK-2024</strain>
        <tissue evidence="1">Old leaves</tissue>
    </source>
</reference>
<keyword evidence="2" id="KW-1185">Reference proteome</keyword>
<evidence type="ECO:0000313" key="2">
    <source>
        <dbReference type="Proteomes" id="UP001472677"/>
    </source>
</evidence>
<accession>A0ABR2B7L3</accession>
<proteinExistence type="predicted"/>
<comment type="caution">
    <text evidence="1">The sequence shown here is derived from an EMBL/GenBank/DDBJ whole genome shotgun (WGS) entry which is preliminary data.</text>
</comment>